<dbReference type="AlphaFoldDB" id="A0A2U1FLN7"/>
<evidence type="ECO:0000256" key="4">
    <source>
        <dbReference type="ARBA" id="ARBA00023002"/>
    </source>
</evidence>
<evidence type="ECO:0000259" key="7">
    <source>
        <dbReference type="SMART" id="SM00829"/>
    </source>
</evidence>
<dbReference type="EMBL" id="QEKW01000002">
    <property type="protein sequence ID" value="PVZ13088.1"/>
    <property type="molecule type" value="Genomic_DNA"/>
</dbReference>
<dbReference type="Proteomes" id="UP000245639">
    <property type="component" value="Unassembled WGS sequence"/>
</dbReference>
<dbReference type="InterPro" id="IPR002328">
    <property type="entry name" value="ADH_Zn_CS"/>
</dbReference>
<dbReference type="PROSITE" id="PS00059">
    <property type="entry name" value="ADH_ZINC"/>
    <property type="match status" value="1"/>
</dbReference>
<accession>A0A2U1FLN7</accession>
<comment type="cofactor">
    <cofactor evidence="1 5">
        <name>Zn(2+)</name>
        <dbReference type="ChEBI" id="CHEBI:29105"/>
    </cofactor>
</comment>
<gene>
    <name evidence="8" type="ORF">C8D89_102238</name>
</gene>
<dbReference type="Pfam" id="PF00107">
    <property type="entry name" value="ADH_zinc_N"/>
    <property type="match status" value="1"/>
</dbReference>
<keyword evidence="9" id="KW-1185">Reference proteome</keyword>
<sequence>MRGVYLPGGRRVDVREVADPEPGPGQVLVGMRASTICGSDLRAIYREHLGEGPEAYQDVIGGHEPCGQVVAVGPGVERTAVGDRVVVYHISGCGRCDECRRGYQISCTSPGRAAYGWQRDGGHADLLLAEERDLLALPDPLTFLDGACVACGFGTAYEALCRVALAGGERVLVTGLGPVGLAVGMLAAAMGSSWVVGTDPSPARRALARDLGAVDVAVESEDELADLLGDGAEVSVDCSGVGAGQLTALRHTRRHGRCAMVGEGGTLTVDVSAVLIHRQLTVHGSWVAPTWRMAELLERLARWDLHPERVVTDRFPLAEAGRAYEVADSGAGGKVAIDLTCTSRDRSPTVRRGGGEREEHG</sequence>
<dbReference type="SUPFAM" id="SSF50129">
    <property type="entry name" value="GroES-like"/>
    <property type="match status" value="1"/>
</dbReference>
<keyword evidence="4" id="KW-0560">Oxidoreductase</keyword>
<dbReference type="InterPro" id="IPR020843">
    <property type="entry name" value="ER"/>
</dbReference>
<dbReference type="CDD" id="cd08239">
    <property type="entry name" value="THR_DH_like"/>
    <property type="match status" value="1"/>
</dbReference>
<name>A0A2U1FLN7_9PSEU</name>
<evidence type="ECO:0000256" key="6">
    <source>
        <dbReference type="SAM" id="MobiDB-lite"/>
    </source>
</evidence>
<keyword evidence="2 5" id="KW-0479">Metal-binding</keyword>
<dbReference type="Pfam" id="PF08240">
    <property type="entry name" value="ADH_N"/>
    <property type="match status" value="1"/>
</dbReference>
<proteinExistence type="inferred from homology"/>
<dbReference type="InterPro" id="IPR036291">
    <property type="entry name" value="NAD(P)-bd_dom_sf"/>
</dbReference>
<dbReference type="Gene3D" id="3.90.180.10">
    <property type="entry name" value="Medium-chain alcohol dehydrogenases, catalytic domain"/>
    <property type="match status" value="1"/>
</dbReference>
<dbReference type="GO" id="GO:0008270">
    <property type="term" value="F:zinc ion binding"/>
    <property type="evidence" value="ECO:0007669"/>
    <property type="project" value="InterPro"/>
</dbReference>
<comment type="similarity">
    <text evidence="5">Belongs to the zinc-containing alcohol dehydrogenase family.</text>
</comment>
<evidence type="ECO:0000256" key="5">
    <source>
        <dbReference type="RuleBase" id="RU361277"/>
    </source>
</evidence>
<keyword evidence="3 5" id="KW-0862">Zinc</keyword>
<organism evidence="8 9">
    <name type="scientific">Actinomycetospora cinnamomea</name>
    <dbReference type="NCBI Taxonomy" id="663609"/>
    <lineage>
        <taxon>Bacteria</taxon>
        <taxon>Bacillati</taxon>
        <taxon>Actinomycetota</taxon>
        <taxon>Actinomycetes</taxon>
        <taxon>Pseudonocardiales</taxon>
        <taxon>Pseudonocardiaceae</taxon>
        <taxon>Actinomycetospora</taxon>
    </lineage>
</organism>
<feature type="domain" description="Enoyl reductase (ER)" evidence="7">
    <location>
        <begin position="9"/>
        <end position="337"/>
    </location>
</feature>
<feature type="compositionally biased region" description="Basic and acidic residues" evidence="6">
    <location>
        <begin position="343"/>
        <end position="361"/>
    </location>
</feature>
<comment type="caution">
    <text evidence="8">The sequence shown here is derived from an EMBL/GenBank/DDBJ whole genome shotgun (WGS) entry which is preliminary data.</text>
</comment>
<dbReference type="InterPro" id="IPR011032">
    <property type="entry name" value="GroES-like_sf"/>
</dbReference>
<dbReference type="PANTHER" id="PTHR43401">
    <property type="entry name" value="L-THREONINE 3-DEHYDROGENASE"/>
    <property type="match status" value="1"/>
</dbReference>
<dbReference type="InterPro" id="IPR050129">
    <property type="entry name" value="Zn_alcohol_dh"/>
</dbReference>
<reference evidence="8 9" key="1">
    <citation type="submission" date="2018-04" db="EMBL/GenBank/DDBJ databases">
        <title>Genomic Encyclopedia of Type Strains, Phase IV (KMG-IV): sequencing the most valuable type-strain genomes for metagenomic binning, comparative biology and taxonomic classification.</title>
        <authorList>
            <person name="Goeker M."/>
        </authorList>
    </citation>
    <scope>NUCLEOTIDE SEQUENCE [LARGE SCALE GENOMIC DNA]</scope>
    <source>
        <strain evidence="8 9">DSM 45771</strain>
    </source>
</reference>
<dbReference type="SUPFAM" id="SSF51735">
    <property type="entry name" value="NAD(P)-binding Rossmann-fold domains"/>
    <property type="match status" value="1"/>
</dbReference>
<evidence type="ECO:0000313" key="9">
    <source>
        <dbReference type="Proteomes" id="UP000245639"/>
    </source>
</evidence>
<dbReference type="GO" id="GO:0016491">
    <property type="term" value="F:oxidoreductase activity"/>
    <property type="evidence" value="ECO:0007669"/>
    <property type="project" value="UniProtKB-KW"/>
</dbReference>
<dbReference type="OrthoDB" id="241504at2"/>
<dbReference type="InterPro" id="IPR013149">
    <property type="entry name" value="ADH-like_C"/>
</dbReference>
<protein>
    <submittedName>
        <fullName evidence="8">Threonine dehydrogenase-like Zn-dependent dehydrogenase</fullName>
    </submittedName>
</protein>
<dbReference type="PANTHER" id="PTHR43401:SF2">
    <property type="entry name" value="L-THREONINE 3-DEHYDROGENASE"/>
    <property type="match status" value="1"/>
</dbReference>
<dbReference type="SMART" id="SM00829">
    <property type="entry name" value="PKS_ER"/>
    <property type="match status" value="1"/>
</dbReference>
<evidence type="ECO:0000313" key="8">
    <source>
        <dbReference type="EMBL" id="PVZ13088.1"/>
    </source>
</evidence>
<evidence type="ECO:0000256" key="1">
    <source>
        <dbReference type="ARBA" id="ARBA00001947"/>
    </source>
</evidence>
<dbReference type="InterPro" id="IPR013154">
    <property type="entry name" value="ADH-like_N"/>
</dbReference>
<feature type="region of interest" description="Disordered" evidence="6">
    <location>
        <begin position="342"/>
        <end position="361"/>
    </location>
</feature>
<evidence type="ECO:0000256" key="2">
    <source>
        <dbReference type="ARBA" id="ARBA00022723"/>
    </source>
</evidence>
<evidence type="ECO:0000256" key="3">
    <source>
        <dbReference type="ARBA" id="ARBA00022833"/>
    </source>
</evidence>